<accession>R7W7R7</accession>
<feature type="region of interest" description="Disordered" evidence="1">
    <location>
        <begin position="257"/>
        <end position="317"/>
    </location>
</feature>
<dbReference type="Gene3D" id="3.40.395.10">
    <property type="entry name" value="Adenoviral Proteinase, Chain A"/>
    <property type="match status" value="1"/>
</dbReference>
<evidence type="ECO:0008006" key="3">
    <source>
        <dbReference type="Google" id="ProtNLM"/>
    </source>
</evidence>
<feature type="compositionally biased region" description="Basic residues" evidence="1">
    <location>
        <begin position="292"/>
        <end position="301"/>
    </location>
</feature>
<feature type="region of interest" description="Disordered" evidence="1">
    <location>
        <begin position="330"/>
        <end position="356"/>
    </location>
</feature>
<sequence>MWMTMICIEHNRKDNNLVARKYALQRRFDFAISQKMDMIFEATNARFSDHEKKVGKKLMEMEHRFHAKYITMSEDLINIRSKTGNNPRLSKAEDEIKDLRRELHFTKEDIETAVFIRKTYNPVEISRIGDISLTAEKLKRNLSNQYIYDDVIMPYARISQIENDTTSIISPHETDKLLRMKGVVPGHGASWVGRVAEKCVGRRKVHVPLNVHQNHWMLMMFNFDKEEIQILNSLNNHCDKTKEDSLKEVYDAQQAVETKGSEDDVQLINDPVGSNEPDTTNSQKDTGTPGSLKRKRARGCPRKNVDPEAASKTKSLEELKLKFDSKTIAKQVSSLSSRSCRDPKPSAAMLSPFKHK</sequence>
<dbReference type="AlphaFoldDB" id="R7W7R7"/>
<evidence type="ECO:0000256" key="1">
    <source>
        <dbReference type="SAM" id="MobiDB-lite"/>
    </source>
</evidence>
<feature type="compositionally biased region" description="Polar residues" evidence="1">
    <location>
        <begin position="276"/>
        <end position="289"/>
    </location>
</feature>
<name>R7W7R7_AEGTA</name>
<dbReference type="InterPro" id="IPR038765">
    <property type="entry name" value="Papain-like_cys_pep_sf"/>
</dbReference>
<dbReference type="SUPFAM" id="SSF54001">
    <property type="entry name" value="Cysteine proteinases"/>
    <property type="match status" value="1"/>
</dbReference>
<evidence type="ECO:0000313" key="2">
    <source>
        <dbReference type="EnsemblPlants" id="EMT17736"/>
    </source>
</evidence>
<reference evidence="2" key="1">
    <citation type="submission" date="2015-06" db="UniProtKB">
        <authorList>
            <consortium name="EnsemblPlants"/>
        </authorList>
    </citation>
    <scope>IDENTIFICATION</scope>
</reference>
<organism evidence="2">
    <name type="scientific">Aegilops tauschii</name>
    <name type="common">Tausch's goatgrass</name>
    <name type="synonym">Aegilops squarrosa</name>
    <dbReference type="NCBI Taxonomy" id="37682"/>
    <lineage>
        <taxon>Eukaryota</taxon>
        <taxon>Viridiplantae</taxon>
        <taxon>Streptophyta</taxon>
        <taxon>Embryophyta</taxon>
        <taxon>Tracheophyta</taxon>
        <taxon>Spermatophyta</taxon>
        <taxon>Magnoliopsida</taxon>
        <taxon>Liliopsida</taxon>
        <taxon>Poales</taxon>
        <taxon>Poaceae</taxon>
        <taxon>BOP clade</taxon>
        <taxon>Pooideae</taxon>
        <taxon>Triticodae</taxon>
        <taxon>Triticeae</taxon>
        <taxon>Triticinae</taxon>
        <taxon>Aegilops</taxon>
    </lineage>
</organism>
<proteinExistence type="predicted"/>
<dbReference type="EnsemblPlants" id="EMT17736">
    <property type="protein sequence ID" value="EMT17736"/>
    <property type="gene ID" value="F775_01340"/>
</dbReference>
<feature type="compositionally biased region" description="Basic and acidic residues" evidence="1">
    <location>
        <begin position="303"/>
        <end position="317"/>
    </location>
</feature>
<protein>
    <recommendedName>
        <fullName evidence="3">Ubiquitin-like protease family profile domain-containing protein</fullName>
    </recommendedName>
</protein>